<feature type="region of interest" description="Disordered" evidence="1">
    <location>
        <begin position="72"/>
        <end position="97"/>
    </location>
</feature>
<evidence type="ECO:0000313" key="2">
    <source>
        <dbReference type="EMBL" id="MBW0590658.1"/>
    </source>
</evidence>
<protein>
    <submittedName>
        <fullName evidence="2">Uncharacterized protein</fullName>
    </submittedName>
</protein>
<evidence type="ECO:0000256" key="1">
    <source>
        <dbReference type="SAM" id="MobiDB-lite"/>
    </source>
</evidence>
<dbReference type="AlphaFoldDB" id="A0A9Q3Q9R3"/>
<reference evidence="2" key="1">
    <citation type="submission" date="2021-03" db="EMBL/GenBank/DDBJ databases">
        <title>Draft genome sequence of rust myrtle Austropuccinia psidii MF-1, a brazilian biotype.</title>
        <authorList>
            <person name="Quecine M.C."/>
            <person name="Pachon D.M.R."/>
            <person name="Bonatelli M.L."/>
            <person name="Correr F.H."/>
            <person name="Franceschini L.M."/>
            <person name="Leite T.F."/>
            <person name="Margarido G.R.A."/>
            <person name="Almeida C.A."/>
            <person name="Ferrarezi J.A."/>
            <person name="Labate C.A."/>
        </authorList>
    </citation>
    <scope>NUCLEOTIDE SEQUENCE</scope>
    <source>
        <strain evidence="2">MF-1</strain>
    </source>
</reference>
<name>A0A9Q3Q9R3_9BASI</name>
<gene>
    <name evidence="2" type="ORF">O181_130373</name>
</gene>
<accession>A0A9Q3Q9R3</accession>
<dbReference type="EMBL" id="AVOT02139452">
    <property type="protein sequence ID" value="MBW0590658.1"/>
    <property type="molecule type" value="Genomic_DNA"/>
</dbReference>
<evidence type="ECO:0000313" key="3">
    <source>
        <dbReference type="Proteomes" id="UP000765509"/>
    </source>
</evidence>
<feature type="region of interest" description="Disordered" evidence="1">
    <location>
        <begin position="1"/>
        <end position="27"/>
    </location>
</feature>
<organism evidence="2 3">
    <name type="scientific">Austropuccinia psidii MF-1</name>
    <dbReference type="NCBI Taxonomy" id="1389203"/>
    <lineage>
        <taxon>Eukaryota</taxon>
        <taxon>Fungi</taxon>
        <taxon>Dikarya</taxon>
        <taxon>Basidiomycota</taxon>
        <taxon>Pucciniomycotina</taxon>
        <taxon>Pucciniomycetes</taxon>
        <taxon>Pucciniales</taxon>
        <taxon>Sphaerophragmiaceae</taxon>
        <taxon>Austropuccinia</taxon>
    </lineage>
</organism>
<comment type="caution">
    <text evidence="2">The sequence shown here is derived from an EMBL/GenBank/DDBJ whole genome shotgun (WGS) entry which is preliminary data.</text>
</comment>
<dbReference type="Proteomes" id="UP000765509">
    <property type="component" value="Unassembled WGS sequence"/>
</dbReference>
<sequence>MSKWQPKKYISPSTNSGTEKPRKSSGKYAQAFGRGYELLLINKECCRSGEDHREFRKINHLLKNQSPLSIEQKKDLEMTPTLENEVPVVSTSCKPAP</sequence>
<proteinExistence type="predicted"/>
<keyword evidence="3" id="KW-1185">Reference proteome</keyword>